<dbReference type="InterPro" id="IPR037185">
    <property type="entry name" value="EmrE-like"/>
</dbReference>
<dbReference type="Pfam" id="PF00892">
    <property type="entry name" value="EamA"/>
    <property type="match status" value="2"/>
</dbReference>
<comment type="similarity">
    <text evidence="1">Belongs to the EamA transporter family.</text>
</comment>
<keyword evidence="2" id="KW-1133">Transmembrane helix</keyword>
<feature type="transmembrane region" description="Helical" evidence="2">
    <location>
        <begin position="86"/>
        <end position="107"/>
    </location>
</feature>
<proteinExistence type="inferred from homology"/>
<evidence type="ECO:0000256" key="2">
    <source>
        <dbReference type="SAM" id="Phobius"/>
    </source>
</evidence>
<feature type="domain" description="EamA" evidence="3">
    <location>
        <begin position="148"/>
        <end position="279"/>
    </location>
</feature>
<feature type="transmembrane region" description="Helical" evidence="2">
    <location>
        <begin position="240"/>
        <end position="259"/>
    </location>
</feature>
<reference evidence="4" key="1">
    <citation type="submission" date="2015-09" db="EMBL/GenBank/DDBJ databases">
        <authorList>
            <consortium name="Pathogen Informatics"/>
        </authorList>
    </citation>
    <scope>NUCLEOTIDE SEQUENCE</scope>
    <source>
        <strain evidence="4">2789STDY5834896</strain>
    </source>
</reference>
<feature type="transmembrane region" description="Helical" evidence="2">
    <location>
        <begin position="62"/>
        <end position="80"/>
    </location>
</feature>
<accession>A0A1C6FU52</accession>
<feature type="transmembrane region" description="Helical" evidence="2">
    <location>
        <begin position="265"/>
        <end position="284"/>
    </location>
</feature>
<evidence type="ECO:0000313" key="4">
    <source>
        <dbReference type="EMBL" id="SCJ36567.1"/>
    </source>
</evidence>
<evidence type="ECO:0000259" key="3">
    <source>
        <dbReference type="Pfam" id="PF00892"/>
    </source>
</evidence>
<dbReference type="EMBL" id="FMHG01000001">
    <property type="protein sequence ID" value="SCJ36567.1"/>
    <property type="molecule type" value="Genomic_DNA"/>
</dbReference>
<keyword evidence="2" id="KW-0472">Membrane</keyword>
<dbReference type="PANTHER" id="PTHR22911:SF102">
    <property type="entry name" value="MEMBRANE PROTEIN"/>
    <property type="match status" value="1"/>
</dbReference>
<keyword evidence="2" id="KW-0812">Transmembrane</keyword>
<feature type="transmembrane region" description="Helical" evidence="2">
    <location>
        <begin position="202"/>
        <end position="228"/>
    </location>
</feature>
<dbReference type="GO" id="GO:0016020">
    <property type="term" value="C:membrane"/>
    <property type="evidence" value="ECO:0007669"/>
    <property type="project" value="InterPro"/>
</dbReference>
<feature type="transmembrane region" description="Helical" evidence="2">
    <location>
        <begin position="7"/>
        <end position="26"/>
    </location>
</feature>
<protein>
    <submittedName>
        <fullName evidence="4">Putative chloramphenical resistance permease RarD</fullName>
    </submittedName>
</protein>
<feature type="transmembrane region" description="Helical" evidence="2">
    <location>
        <begin position="32"/>
        <end position="50"/>
    </location>
</feature>
<feature type="domain" description="EamA" evidence="3">
    <location>
        <begin position="6"/>
        <end position="133"/>
    </location>
</feature>
<feature type="transmembrane region" description="Helical" evidence="2">
    <location>
        <begin position="119"/>
        <end position="140"/>
    </location>
</feature>
<dbReference type="SUPFAM" id="SSF103481">
    <property type="entry name" value="Multidrug resistance efflux transporter EmrE"/>
    <property type="match status" value="2"/>
</dbReference>
<name>A0A1C6FU52_9FIRM</name>
<organism evidence="4">
    <name type="scientific">uncultured Anaerotruncus sp</name>
    <dbReference type="NCBI Taxonomy" id="905011"/>
    <lineage>
        <taxon>Bacteria</taxon>
        <taxon>Bacillati</taxon>
        <taxon>Bacillota</taxon>
        <taxon>Clostridia</taxon>
        <taxon>Eubacteriales</taxon>
        <taxon>Oscillospiraceae</taxon>
        <taxon>Anaerotruncus</taxon>
        <taxon>environmental samples</taxon>
    </lineage>
</organism>
<dbReference type="PANTHER" id="PTHR22911">
    <property type="entry name" value="ACYL-MALONYL CONDENSING ENZYME-RELATED"/>
    <property type="match status" value="1"/>
</dbReference>
<gene>
    <name evidence="4" type="ORF">SAMEA3545359_00113</name>
</gene>
<feature type="transmembrane region" description="Helical" evidence="2">
    <location>
        <begin position="146"/>
        <end position="167"/>
    </location>
</feature>
<sequence length="303" mass="31792">MRAKVQMIAAMLLFGSLGVFVRHISLTSGQLALVRAVVGSAVLLAVSFLSRRRPRMSAVRRNWKVLLCSGAAIGFNWILLFESYRYTTIAAATLSYYCAPVLVMLLAPAVLRERLRLSAVVCTLAAVAGMALVAGAGPSAAGQPRAALGLGFGLGAAALYACVMLLGRFVHGLTGLESTLIQLAVAAVVLFPYVLATDGLDIASAGTGSLLLALLVAVVHTGVGYWLYFSALPALSWQTAATFCYIDPVSAIFFSALFLGEQPGLWQLAGAALILGAAFGGEWWRGRRQNSAPTPAADSAKNR</sequence>
<evidence type="ECO:0000256" key="1">
    <source>
        <dbReference type="ARBA" id="ARBA00007362"/>
    </source>
</evidence>
<dbReference type="AlphaFoldDB" id="A0A1C6FU52"/>
<dbReference type="InterPro" id="IPR000620">
    <property type="entry name" value="EamA_dom"/>
</dbReference>
<feature type="transmembrane region" description="Helical" evidence="2">
    <location>
        <begin position="179"/>
        <end position="196"/>
    </location>
</feature>